<dbReference type="RefSeq" id="WP_039427402.1">
    <property type="nucleotide sequence ID" value="NZ_CAWPVW010000087.1"/>
</dbReference>
<dbReference type="EMBL" id="JMCG01000001">
    <property type="protein sequence ID" value="KGK11825.1"/>
    <property type="molecule type" value="Genomic_DNA"/>
</dbReference>
<reference evidence="3 4" key="1">
    <citation type="submission" date="2014-04" db="EMBL/GenBank/DDBJ databases">
        <title>Genome sequencing of Vibrio navarrensis strains.</title>
        <authorList>
            <person name="Gladney L.M."/>
            <person name="Katz L.S."/>
            <person name="Marino-Ramirez L."/>
            <person name="Jordan I.K."/>
        </authorList>
    </citation>
    <scope>NUCLEOTIDE SEQUENCE [LARGE SCALE GENOMIC DNA]</scope>
    <source>
        <strain evidence="3 4">ATCC 51183</strain>
    </source>
</reference>
<protein>
    <submittedName>
        <fullName evidence="2">RES family NAD+ phosphorylase</fullName>
    </submittedName>
</protein>
<reference evidence="2" key="2">
    <citation type="submission" date="2023-10" db="EMBL/GenBank/DDBJ databases">
        <authorList>
            <consortium name="PulseNet: The National Subtyping Network for Foodborne Disease Surveillance"/>
        </authorList>
    </citation>
    <scope>NUCLEOTIDE SEQUENCE</scope>
    <source>
        <strain evidence="2">PNUSAV004886</strain>
    </source>
</reference>
<comment type="caution">
    <text evidence="3">The sequence shown here is derived from an EMBL/GenBank/DDBJ whole genome shotgun (WGS) entry which is preliminary data.</text>
</comment>
<dbReference type="GeneID" id="43683717"/>
<evidence type="ECO:0000313" key="3">
    <source>
        <dbReference type="EMBL" id="KGK11825.1"/>
    </source>
</evidence>
<keyword evidence="4" id="KW-1185">Reference proteome</keyword>
<dbReference type="Pfam" id="PF08808">
    <property type="entry name" value="RES"/>
    <property type="match status" value="1"/>
</dbReference>
<dbReference type="SMART" id="SM00953">
    <property type="entry name" value="RES"/>
    <property type="match status" value="1"/>
</dbReference>
<evidence type="ECO:0000313" key="2">
    <source>
        <dbReference type="EMBL" id="ELN6932139.1"/>
    </source>
</evidence>
<dbReference type="EMBL" id="ABNSCA010000003">
    <property type="protein sequence ID" value="ELN6932139.1"/>
    <property type="molecule type" value="Genomic_DNA"/>
</dbReference>
<dbReference type="Proteomes" id="UP001253463">
    <property type="component" value="Unassembled WGS sequence"/>
</dbReference>
<dbReference type="InterPro" id="IPR014914">
    <property type="entry name" value="RES_dom"/>
</dbReference>
<feature type="domain" description="RES" evidence="1">
    <location>
        <begin position="15"/>
        <end position="143"/>
    </location>
</feature>
<proteinExistence type="predicted"/>
<dbReference type="AlphaFoldDB" id="A0A099LUP4"/>
<name>A0A099LUP4_9VIBR</name>
<sequence length="156" mass="17767">MKLYRLTQKRFADSPFDPIGAKLFGGRWNSKGSEALYFAESESLCCLEVFVHLNQGPDIRHQYDLYRIELPDELIATLATEDLPSNWRAIPPAESTQIIGDQFLSVAEPQFAALQVPSAISPRDKNYVVNPNHPSMSDIFLQAEKLEFSFDERIFK</sequence>
<evidence type="ECO:0000313" key="4">
    <source>
        <dbReference type="Proteomes" id="UP000029994"/>
    </source>
</evidence>
<accession>A0A099LUP4</accession>
<evidence type="ECO:0000259" key="1">
    <source>
        <dbReference type="SMART" id="SM00953"/>
    </source>
</evidence>
<gene>
    <name evidence="3" type="ORF">EA26_11110</name>
    <name evidence="2" type="ORF">RZY48_001524</name>
</gene>
<dbReference type="STRING" id="29495.EA26_11110"/>
<organism evidence="3 4">
    <name type="scientific">Vibrio navarrensis</name>
    <dbReference type="NCBI Taxonomy" id="29495"/>
    <lineage>
        <taxon>Bacteria</taxon>
        <taxon>Pseudomonadati</taxon>
        <taxon>Pseudomonadota</taxon>
        <taxon>Gammaproteobacteria</taxon>
        <taxon>Vibrionales</taxon>
        <taxon>Vibrionaceae</taxon>
        <taxon>Vibrio</taxon>
    </lineage>
</organism>
<dbReference type="eggNOG" id="COG5654">
    <property type="taxonomic scope" value="Bacteria"/>
</dbReference>
<dbReference type="Proteomes" id="UP000029994">
    <property type="component" value="Unassembled WGS sequence"/>
</dbReference>